<dbReference type="GO" id="GO:0016887">
    <property type="term" value="F:ATP hydrolysis activity"/>
    <property type="evidence" value="ECO:0007669"/>
    <property type="project" value="InterPro"/>
</dbReference>
<evidence type="ECO:0000256" key="1">
    <source>
        <dbReference type="ARBA" id="ARBA00022741"/>
    </source>
</evidence>
<dbReference type="InterPro" id="IPR050168">
    <property type="entry name" value="AAA_ATPase_domain"/>
</dbReference>
<dbReference type="SMART" id="SM00382">
    <property type="entry name" value="AAA"/>
    <property type="match status" value="2"/>
</dbReference>
<dbReference type="FunFam" id="3.40.50.300:FF:001025">
    <property type="entry name" value="ATPase family, AAA domain-containing 2B"/>
    <property type="match status" value="1"/>
</dbReference>
<dbReference type="EMBL" id="AFNH02000860">
    <property type="protein sequence ID" value="EZG55247.1"/>
    <property type="molecule type" value="Genomic_DNA"/>
</dbReference>
<evidence type="ECO:0000259" key="5">
    <source>
        <dbReference type="SMART" id="SM00382"/>
    </source>
</evidence>
<dbReference type="Gene3D" id="3.40.50.300">
    <property type="entry name" value="P-loop containing nucleotide triphosphate hydrolases"/>
    <property type="match status" value="2"/>
</dbReference>
<feature type="domain" description="AAA+ ATPase" evidence="5">
    <location>
        <begin position="660"/>
        <end position="797"/>
    </location>
</feature>
<dbReference type="SUPFAM" id="SSF52540">
    <property type="entry name" value="P-loop containing nucleoside triphosphate hydrolases"/>
    <property type="match status" value="2"/>
</dbReference>
<comment type="caution">
    <text evidence="6">The sequence shown here is derived from an EMBL/GenBank/DDBJ whole genome shotgun (WGS) entry which is preliminary data.</text>
</comment>
<dbReference type="eggNOG" id="KOG0733">
    <property type="taxonomic scope" value="Eukaryota"/>
</dbReference>
<dbReference type="InterPro" id="IPR041664">
    <property type="entry name" value="AAA_16"/>
</dbReference>
<evidence type="ECO:0000256" key="2">
    <source>
        <dbReference type="ARBA" id="ARBA00022840"/>
    </source>
</evidence>
<dbReference type="Gene3D" id="1.10.8.60">
    <property type="match status" value="1"/>
</dbReference>
<keyword evidence="2" id="KW-0067">ATP-binding</keyword>
<feature type="region of interest" description="Disordered" evidence="4">
    <location>
        <begin position="85"/>
        <end position="106"/>
    </location>
</feature>
<keyword evidence="1" id="KW-0547">Nucleotide-binding</keyword>
<dbReference type="PROSITE" id="PS00674">
    <property type="entry name" value="AAA"/>
    <property type="match status" value="1"/>
</dbReference>
<dbReference type="PANTHER" id="PTHR23077:SF171">
    <property type="entry name" value="NUCLEAR VALOSIN-CONTAINING PROTEIN-LIKE"/>
    <property type="match status" value="1"/>
</dbReference>
<keyword evidence="3" id="KW-0175">Coiled coil</keyword>
<dbReference type="InterPro" id="IPR003959">
    <property type="entry name" value="ATPase_AAA_core"/>
</dbReference>
<dbReference type="AlphaFoldDB" id="A0A023B301"/>
<dbReference type="PANTHER" id="PTHR23077">
    <property type="entry name" value="AAA-FAMILY ATPASE"/>
    <property type="match status" value="1"/>
</dbReference>
<proteinExistence type="predicted"/>
<dbReference type="InterPro" id="IPR027417">
    <property type="entry name" value="P-loop_NTPase"/>
</dbReference>
<dbReference type="VEuPathDB" id="CryptoDB:GNI_115750"/>
<dbReference type="GeneID" id="22914119"/>
<dbReference type="OrthoDB" id="5421at2759"/>
<feature type="region of interest" description="Disordered" evidence="4">
    <location>
        <begin position="511"/>
        <end position="551"/>
    </location>
</feature>
<dbReference type="GO" id="GO:0005524">
    <property type="term" value="F:ATP binding"/>
    <property type="evidence" value="ECO:0007669"/>
    <property type="project" value="UniProtKB-KW"/>
</dbReference>
<evidence type="ECO:0000256" key="3">
    <source>
        <dbReference type="ARBA" id="ARBA00023054"/>
    </source>
</evidence>
<feature type="compositionally biased region" description="Low complexity" evidence="4">
    <location>
        <begin position="88"/>
        <end position="106"/>
    </location>
</feature>
<dbReference type="Pfam" id="PF13191">
    <property type="entry name" value="AAA_16"/>
    <property type="match status" value="1"/>
</dbReference>
<dbReference type="RefSeq" id="XP_011131698.1">
    <property type="nucleotide sequence ID" value="XM_011133396.1"/>
</dbReference>
<feature type="region of interest" description="Disordered" evidence="4">
    <location>
        <begin position="556"/>
        <end position="575"/>
    </location>
</feature>
<reference evidence="6" key="1">
    <citation type="submission" date="2013-12" db="EMBL/GenBank/DDBJ databases">
        <authorList>
            <person name="Omoto C.K."/>
            <person name="Sibley D."/>
            <person name="Venepally P."/>
            <person name="Hadjithomas M."/>
            <person name="Karamycheva S."/>
            <person name="Brunk B."/>
            <person name="Roos D."/>
            <person name="Caler E."/>
            <person name="Lorenzi H."/>
        </authorList>
    </citation>
    <scope>NUCLEOTIDE SEQUENCE</scope>
</reference>
<name>A0A023B301_GRENI</name>
<evidence type="ECO:0000256" key="4">
    <source>
        <dbReference type="SAM" id="MobiDB-lite"/>
    </source>
</evidence>
<feature type="compositionally biased region" description="Polar residues" evidence="4">
    <location>
        <begin position="516"/>
        <end position="529"/>
    </location>
</feature>
<dbReference type="Proteomes" id="UP000019763">
    <property type="component" value="Unassembled WGS sequence"/>
</dbReference>
<feature type="domain" description="AAA+ ATPase" evidence="5">
    <location>
        <begin position="198"/>
        <end position="409"/>
    </location>
</feature>
<dbReference type="InterPro" id="IPR003593">
    <property type="entry name" value="AAA+_ATPase"/>
</dbReference>
<accession>A0A023B301</accession>
<gene>
    <name evidence="6" type="ORF">GNI_115750</name>
</gene>
<keyword evidence="7" id="KW-1185">Reference proteome</keyword>
<dbReference type="InterPro" id="IPR003960">
    <property type="entry name" value="ATPase_AAA_CS"/>
</dbReference>
<sequence length="888" mass="95614">MVSRQELMVARRKYGEAVKEAFWKLRVAEPTLRQEEYIRRLKLTVKVPKFSIPATDLDHLCRHVVAQVPPASGMLLPNPNTVAKDSAAKGSATKGSTASGSVSASGVSAACGSTHGSAIPVQGSAAKRTRVRDPDERALLAAAAAGGSVGGVKTAEIDWSFTHQTELESAMTHPFGLESLCTALRKHLVMLERGRHGLGGSVLLTGPKGSGRSSLVRYLAQRTRPDRVVVLELQGARLAACNKPEQALALLEQFLLEAASCSTASGSLDESPAPTGALEWNLDHRSLDHRSLDHRGLDHRNLDHRNLDHRNLGGESAHRGLLLLIDDLDLLVPAASGSSAAGSGKTARDALEQRKVAQVSWRLLELFGTMRRHYGGAVCVFAAATARSAVDADFLARSPFSVRPYGIPPLGTVARRSLLEIFLAQHAAEFGVELAALDLEPATKATEGWVAGQLRRLADAAVTDALDCAQFPDVDMDGESSAVVQDLTQDLAHVAVDSMLVDETAVDETAVVEQSAGHSGNTPDKSGVQSDAGPRTTIGSSSSSDSEDLEGLRIVDAGNDVGGDERPDARSGVESNARLEAFERMPDSSLSVPGWSVRQENLEKALQVALAEFTPEGFMDVPDVRMEDVGGLTEVKEYVMDRFVEVMRNLEAYRAVGLQDSSGLVMWGPPGCGKTHLAKAIANACGARFILVNGSELLDKYVGASERKVVEVFERARDNAPCLIFFDEFDALCPSRSQQGLHEVSRRVVNAMLTELDGVRKRAGVFVVAATNEPGLIDAAVLRSGRFEHRLFVPLPDEASRKDIFRVLCHNKPWSIESDTLEHLAKVTENYSGADIKFLLNQAAQTSWINAGKPTHIQISKHALLQALRPPSIDPDTLQKYATINQIE</sequence>
<protein>
    <submittedName>
        <fullName evidence="6">ATPase</fullName>
    </submittedName>
</protein>
<dbReference type="Pfam" id="PF00004">
    <property type="entry name" value="AAA"/>
    <property type="match status" value="1"/>
</dbReference>
<evidence type="ECO:0000313" key="6">
    <source>
        <dbReference type="EMBL" id="EZG55247.1"/>
    </source>
</evidence>
<evidence type="ECO:0000313" key="7">
    <source>
        <dbReference type="Proteomes" id="UP000019763"/>
    </source>
</evidence>
<organism evidence="6 7">
    <name type="scientific">Gregarina niphandrodes</name>
    <name type="common">Septate eugregarine</name>
    <dbReference type="NCBI Taxonomy" id="110365"/>
    <lineage>
        <taxon>Eukaryota</taxon>
        <taxon>Sar</taxon>
        <taxon>Alveolata</taxon>
        <taxon>Apicomplexa</taxon>
        <taxon>Conoidasida</taxon>
        <taxon>Gregarinasina</taxon>
        <taxon>Eugregarinorida</taxon>
        <taxon>Gregarinidae</taxon>
        <taxon>Gregarina</taxon>
    </lineage>
</organism>